<keyword evidence="5" id="KW-1185">Reference proteome</keyword>
<evidence type="ECO:0000256" key="2">
    <source>
        <dbReference type="ARBA" id="ARBA00023136"/>
    </source>
</evidence>
<organism evidence="4 5">
    <name type="scientific">Lichtheimia corymbifera JMRC:FSU:9682</name>
    <dbReference type="NCBI Taxonomy" id="1263082"/>
    <lineage>
        <taxon>Eukaryota</taxon>
        <taxon>Fungi</taxon>
        <taxon>Fungi incertae sedis</taxon>
        <taxon>Mucoromycota</taxon>
        <taxon>Mucoromycotina</taxon>
        <taxon>Mucoromycetes</taxon>
        <taxon>Mucorales</taxon>
        <taxon>Lichtheimiaceae</taxon>
        <taxon>Lichtheimia</taxon>
    </lineage>
</organism>
<feature type="domain" description="HD/PDEase" evidence="3">
    <location>
        <begin position="531"/>
        <end position="653"/>
    </location>
</feature>
<dbReference type="InterPro" id="IPR006674">
    <property type="entry name" value="HD_domain"/>
</dbReference>
<protein>
    <submittedName>
        <fullName evidence="4">Mitochondrial outer membrane protein</fullName>
    </submittedName>
</protein>
<dbReference type="EMBL" id="CBTN010000021">
    <property type="protein sequence ID" value="CDH54176.1"/>
    <property type="molecule type" value="Genomic_DNA"/>
</dbReference>
<gene>
    <name evidence="4" type="ORF">LCOR_05444.1</name>
</gene>
<keyword evidence="2" id="KW-0472">Membrane</keyword>
<dbReference type="GO" id="GO:0019867">
    <property type="term" value="C:outer membrane"/>
    <property type="evidence" value="ECO:0007669"/>
    <property type="project" value="InterPro"/>
</dbReference>
<dbReference type="Gene3D" id="1.10.3210.50">
    <property type="match status" value="1"/>
</dbReference>
<dbReference type="Pfam" id="PF01103">
    <property type="entry name" value="Omp85"/>
    <property type="match status" value="1"/>
</dbReference>
<dbReference type="PANTHER" id="PTHR33594:SF1">
    <property type="entry name" value="HD_PDEASE DOMAIN-CONTAINING PROTEIN"/>
    <property type="match status" value="1"/>
</dbReference>
<dbReference type="Proteomes" id="UP000027586">
    <property type="component" value="Unassembled WGS sequence"/>
</dbReference>
<comment type="subcellular location">
    <subcellularLocation>
        <location evidence="1">Membrane</location>
    </subcellularLocation>
</comment>
<dbReference type="Pfam" id="PF01966">
    <property type="entry name" value="HD"/>
    <property type="match status" value="1"/>
</dbReference>
<evidence type="ECO:0000256" key="1">
    <source>
        <dbReference type="ARBA" id="ARBA00004370"/>
    </source>
</evidence>
<dbReference type="Gene3D" id="2.40.160.50">
    <property type="entry name" value="membrane protein fhac: a member of the omp85/tpsb transporter family"/>
    <property type="match status" value="1"/>
</dbReference>
<evidence type="ECO:0000259" key="3">
    <source>
        <dbReference type="SMART" id="SM00471"/>
    </source>
</evidence>
<evidence type="ECO:0000313" key="5">
    <source>
        <dbReference type="Proteomes" id="UP000027586"/>
    </source>
</evidence>
<accession>A0A068RYX8</accession>
<dbReference type="PANTHER" id="PTHR33594">
    <property type="entry name" value="SUPERFAMILY HYDROLASE, PUTATIVE (AFU_ORTHOLOGUE AFUA_1G03035)-RELATED"/>
    <property type="match status" value="1"/>
</dbReference>
<reference evidence="4" key="1">
    <citation type="submission" date="2013-08" db="EMBL/GenBank/DDBJ databases">
        <title>Gene expansion shapes genome architecture in the human pathogen Lichtheimia corymbifera: an evolutionary genomics analysis in the ancient terrestrial Mucorales (Mucoromycotina).</title>
        <authorList>
            <person name="Schwartze V.U."/>
            <person name="Winter S."/>
            <person name="Shelest E."/>
            <person name="Marcet-Houben M."/>
            <person name="Horn F."/>
            <person name="Wehner S."/>
            <person name="Hoffmann K."/>
            <person name="Riege K."/>
            <person name="Sammeth M."/>
            <person name="Nowrousian M."/>
            <person name="Valiante V."/>
            <person name="Linde J."/>
            <person name="Jacobsen I.D."/>
            <person name="Marz M."/>
            <person name="Brakhage A.A."/>
            <person name="Gabaldon T."/>
            <person name="Bocker S."/>
            <person name="Voigt K."/>
        </authorList>
    </citation>
    <scope>NUCLEOTIDE SEQUENCE [LARGE SCALE GENOMIC DNA]</scope>
    <source>
        <strain evidence="4">FSU 9682</strain>
    </source>
</reference>
<dbReference type="CDD" id="cd00077">
    <property type="entry name" value="HDc"/>
    <property type="match status" value="1"/>
</dbReference>
<dbReference type="SUPFAM" id="SSF109604">
    <property type="entry name" value="HD-domain/PDEase-like"/>
    <property type="match status" value="1"/>
</dbReference>
<dbReference type="AlphaFoldDB" id="A0A068RYX8"/>
<dbReference type="SMART" id="SM00471">
    <property type="entry name" value="HDc"/>
    <property type="match status" value="1"/>
</dbReference>
<evidence type="ECO:0000313" key="4">
    <source>
        <dbReference type="EMBL" id="CDH54176.1"/>
    </source>
</evidence>
<name>A0A068RYX8_9FUNG</name>
<dbReference type="OrthoDB" id="1724197at2759"/>
<dbReference type="InterPro" id="IPR003607">
    <property type="entry name" value="HD/PDEase_dom"/>
</dbReference>
<dbReference type="InterPro" id="IPR000184">
    <property type="entry name" value="Bac_surfAg_D15"/>
</dbReference>
<comment type="caution">
    <text evidence="4">The sequence shown here is derived from an EMBL/GenBank/DDBJ whole genome shotgun (WGS) entry which is preliminary data.</text>
</comment>
<dbReference type="VEuPathDB" id="FungiDB:LCOR_05444.1"/>
<proteinExistence type="predicted"/>
<dbReference type="STRING" id="1263082.A0A068RYX8"/>
<sequence length="724" mass="80539">MEPNNSEPTRQESAAARALFDLLQATAASGVHINAVTFLGAKTTRRSFLEKIVEPVLEGKTVADVINRSQETAHQLQRFQIFDDVQLLLDRASDTDPLAAPGSINVIYRLKERSRLFIKTGTEIGNNEGSMSGSLTLRNIFGGAEMLESSASFGTRNSSAFQFVLSKPVNGSPDAQVDINAHSVLQNNQLTSSYEELARGVGLRYKLATRFGYHELSYDTTWRSIDRIADTASLSIRNQAGHSLKSSLNHVFIQDRRDDFLLPSNGYYVRCSQELAGVLGIGNAKFFKTDLQAQYCHQVGGGQILKDKETGELLGWHPGLVFSLGLRAGWMATYGENAVTVSDKFMLGGPSSVRGFKTSGIGPRDYRDALGGDAFWAVGLSAIAPVPRWESKPLRLHAFINAGTLVPWNMGTNVQDNARSLIKAPSTAVGLGFIYRHSIARLELNYCIPLTASRNDFVKRGLQFGLATIFLNCGIMIGGVTCPEIQFHQMLRISKVRMCQPWSLLQTVHSMESSIIDSTRNMVREYMARLDPSHDMEHVDRVVRMALQLGKQESLRNKVDLTVIELAALCHDIGDAKYKVDDHEGVLVFLTRHGYDKAGLVAQIVDHVGYRKELKWKKEDTLAAWRDTCLELHAVMDADKLDAIGAFGILRCAAFSGAKGIVLHQPKDNNNQQDTSSAIDHFHEKLFHLSEMMRTPMAQKMAEQRTQFMHEFVRQVEREYSLLI</sequence>